<evidence type="ECO:0000259" key="16">
    <source>
        <dbReference type="PROSITE" id="PS50109"/>
    </source>
</evidence>
<dbReference type="GO" id="GO:0043565">
    <property type="term" value="F:sequence-specific DNA binding"/>
    <property type="evidence" value="ECO:0007669"/>
    <property type="project" value="InterPro"/>
</dbReference>
<dbReference type="EC" id="2.7.13.3" evidence="2"/>
<dbReference type="SMART" id="SM00448">
    <property type="entry name" value="REC"/>
    <property type="match status" value="1"/>
</dbReference>
<feature type="transmembrane region" description="Helical" evidence="13">
    <location>
        <begin position="905"/>
        <end position="927"/>
    </location>
</feature>
<evidence type="ECO:0000259" key="15">
    <source>
        <dbReference type="PROSITE" id="PS01124"/>
    </source>
</evidence>
<evidence type="ECO:0000256" key="4">
    <source>
        <dbReference type="ARBA" id="ARBA00022679"/>
    </source>
</evidence>
<evidence type="ECO:0000256" key="9">
    <source>
        <dbReference type="ARBA" id="ARBA00023015"/>
    </source>
</evidence>
<evidence type="ECO:0000256" key="6">
    <source>
        <dbReference type="ARBA" id="ARBA00022777"/>
    </source>
</evidence>
<evidence type="ECO:0000256" key="8">
    <source>
        <dbReference type="ARBA" id="ARBA00023012"/>
    </source>
</evidence>
<dbReference type="InterPro" id="IPR036890">
    <property type="entry name" value="HATPase_C_sf"/>
</dbReference>
<dbReference type="PROSITE" id="PS50109">
    <property type="entry name" value="HIS_KIN"/>
    <property type="match status" value="1"/>
</dbReference>
<keyword evidence="13" id="KW-1133">Transmembrane helix</keyword>
<dbReference type="SMART" id="SM00387">
    <property type="entry name" value="HATPase_c"/>
    <property type="match status" value="1"/>
</dbReference>
<name>A0A412GRH7_9BACT</name>
<dbReference type="Pfam" id="PF07495">
    <property type="entry name" value="Y_Y_Y"/>
    <property type="match status" value="1"/>
</dbReference>
<evidence type="ECO:0000259" key="17">
    <source>
        <dbReference type="PROSITE" id="PS50110"/>
    </source>
</evidence>
<dbReference type="GO" id="GO:0003700">
    <property type="term" value="F:DNA-binding transcription factor activity"/>
    <property type="evidence" value="ECO:0007669"/>
    <property type="project" value="InterPro"/>
</dbReference>
<organism evidence="18 19">
    <name type="scientific">Phocaeicola coprocola</name>
    <dbReference type="NCBI Taxonomy" id="310298"/>
    <lineage>
        <taxon>Bacteria</taxon>
        <taxon>Pseudomonadati</taxon>
        <taxon>Bacteroidota</taxon>
        <taxon>Bacteroidia</taxon>
        <taxon>Bacteroidales</taxon>
        <taxon>Bacteroidaceae</taxon>
        <taxon>Phocaeicola</taxon>
    </lineage>
</organism>
<evidence type="ECO:0000256" key="10">
    <source>
        <dbReference type="ARBA" id="ARBA00023125"/>
    </source>
</evidence>
<feature type="domain" description="HTH araC/xylS-type" evidence="15">
    <location>
        <begin position="1383"/>
        <end position="1482"/>
    </location>
</feature>
<dbReference type="FunFam" id="1.10.287.130:FF:000045">
    <property type="entry name" value="Two-component system sensor histidine kinase/response regulator"/>
    <property type="match status" value="1"/>
</dbReference>
<dbReference type="SUPFAM" id="SSF55874">
    <property type="entry name" value="ATPase domain of HSP90 chaperone/DNA topoisomerase II/histidine kinase"/>
    <property type="match status" value="1"/>
</dbReference>
<keyword evidence="10" id="KW-0238">DNA-binding</keyword>
<dbReference type="SMART" id="SM00388">
    <property type="entry name" value="HisKA"/>
    <property type="match status" value="1"/>
</dbReference>
<dbReference type="InterPro" id="IPR011047">
    <property type="entry name" value="Quinoprotein_ADH-like_sf"/>
</dbReference>
<dbReference type="Gene3D" id="1.10.10.60">
    <property type="entry name" value="Homeodomain-like"/>
    <property type="match status" value="1"/>
</dbReference>
<keyword evidence="6" id="KW-0418">Kinase</keyword>
<dbReference type="Proteomes" id="UP000285864">
    <property type="component" value="Unassembled WGS sequence"/>
</dbReference>
<keyword evidence="19" id="KW-1185">Reference proteome</keyword>
<dbReference type="InterPro" id="IPR011006">
    <property type="entry name" value="CheY-like_superfamily"/>
</dbReference>
<dbReference type="SUPFAM" id="SSF50998">
    <property type="entry name" value="Quinoprotein alcohol dehydrogenase-like"/>
    <property type="match status" value="1"/>
</dbReference>
<keyword evidence="13" id="KW-0472">Membrane</keyword>
<dbReference type="CDD" id="cd00082">
    <property type="entry name" value="HisKA"/>
    <property type="match status" value="1"/>
</dbReference>
<keyword evidence="14" id="KW-0732">Signal</keyword>
<dbReference type="PROSITE" id="PS00041">
    <property type="entry name" value="HTH_ARAC_FAMILY_1"/>
    <property type="match status" value="1"/>
</dbReference>
<dbReference type="InterPro" id="IPR018060">
    <property type="entry name" value="HTH_AraC"/>
</dbReference>
<keyword evidence="11" id="KW-0804">Transcription</keyword>
<dbReference type="Gene3D" id="3.30.565.10">
    <property type="entry name" value="Histidine kinase-like ATPase, C-terminal domain"/>
    <property type="match status" value="1"/>
</dbReference>
<evidence type="ECO:0000313" key="18">
    <source>
        <dbReference type="EMBL" id="RGR97380.1"/>
    </source>
</evidence>
<dbReference type="FunFam" id="3.30.565.10:FF:000037">
    <property type="entry name" value="Hybrid sensor histidine kinase/response regulator"/>
    <property type="match status" value="1"/>
</dbReference>
<feature type="modified residue" description="4-aspartylphosphate" evidence="12">
    <location>
        <position position="1275"/>
    </location>
</feature>
<dbReference type="PRINTS" id="PR00344">
    <property type="entry name" value="BCTRLSENSOR"/>
</dbReference>
<dbReference type="Gene3D" id="2.130.10.10">
    <property type="entry name" value="YVTN repeat-like/Quinoprotein amine dehydrogenase"/>
    <property type="match status" value="3"/>
</dbReference>
<evidence type="ECO:0000256" key="5">
    <source>
        <dbReference type="ARBA" id="ARBA00022741"/>
    </source>
</evidence>
<evidence type="ECO:0000256" key="13">
    <source>
        <dbReference type="SAM" id="Phobius"/>
    </source>
</evidence>
<comment type="catalytic activity">
    <reaction evidence="1">
        <text>ATP + protein L-histidine = ADP + protein N-phospho-L-histidine.</text>
        <dbReference type="EC" id="2.7.13.3"/>
    </reaction>
</comment>
<dbReference type="FunFam" id="1.10.10.60:FF:000518">
    <property type="entry name" value="Two-component system sensor histidine kinase/response regulator"/>
    <property type="match status" value="1"/>
</dbReference>
<keyword evidence="7" id="KW-0067">ATP-binding</keyword>
<dbReference type="GO" id="GO:0005524">
    <property type="term" value="F:ATP binding"/>
    <property type="evidence" value="ECO:0007669"/>
    <property type="project" value="UniProtKB-KW"/>
</dbReference>
<dbReference type="Pfam" id="PF12833">
    <property type="entry name" value="HTH_18"/>
    <property type="match status" value="1"/>
</dbReference>
<dbReference type="InterPro" id="IPR011110">
    <property type="entry name" value="Reg_prop"/>
</dbReference>
<keyword evidence="3 12" id="KW-0597">Phosphoprotein</keyword>
<evidence type="ECO:0000256" key="1">
    <source>
        <dbReference type="ARBA" id="ARBA00000085"/>
    </source>
</evidence>
<feature type="chain" id="PRO_5018975832" description="histidine kinase" evidence="14">
    <location>
        <begin position="20"/>
        <end position="1486"/>
    </location>
</feature>
<dbReference type="PROSITE" id="PS50110">
    <property type="entry name" value="RESPONSE_REGULATORY"/>
    <property type="match status" value="1"/>
</dbReference>
<dbReference type="InterPro" id="IPR013783">
    <property type="entry name" value="Ig-like_fold"/>
</dbReference>
<dbReference type="Gene3D" id="1.10.287.130">
    <property type="match status" value="1"/>
</dbReference>
<dbReference type="Gene3D" id="3.40.50.2300">
    <property type="match status" value="1"/>
</dbReference>
<evidence type="ECO:0000256" key="11">
    <source>
        <dbReference type="ARBA" id="ARBA00023163"/>
    </source>
</evidence>
<dbReference type="InterPro" id="IPR011123">
    <property type="entry name" value="Y_Y_Y"/>
</dbReference>
<dbReference type="SUPFAM" id="SSF46689">
    <property type="entry name" value="Homeodomain-like"/>
    <property type="match status" value="1"/>
</dbReference>
<dbReference type="CDD" id="cd17574">
    <property type="entry name" value="REC_OmpR"/>
    <property type="match status" value="1"/>
</dbReference>
<evidence type="ECO:0000256" key="3">
    <source>
        <dbReference type="ARBA" id="ARBA00022553"/>
    </source>
</evidence>
<dbReference type="InterPro" id="IPR015943">
    <property type="entry name" value="WD40/YVTN_repeat-like_dom_sf"/>
</dbReference>
<dbReference type="InterPro" id="IPR003661">
    <property type="entry name" value="HisK_dim/P_dom"/>
</dbReference>
<keyword evidence="9" id="KW-0805">Transcription regulation</keyword>
<dbReference type="Pfam" id="PF00072">
    <property type="entry name" value="Response_reg"/>
    <property type="match status" value="1"/>
</dbReference>
<feature type="domain" description="Histidine kinase" evidence="16">
    <location>
        <begin position="949"/>
        <end position="1166"/>
    </location>
</feature>
<dbReference type="Pfam" id="PF00512">
    <property type="entry name" value="HisKA"/>
    <property type="match status" value="1"/>
</dbReference>
<gene>
    <name evidence="18" type="ORF">DWY20_06935</name>
</gene>
<dbReference type="SUPFAM" id="SSF52172">
    <property type="entry name" value="CheY-like"/>
    <property type="match status" value="1"/>
</dbReference>
<dbReference type="Pfam" id="PF07494">
    <property type="entry name" value="Reg_prop"/>
    <property type="match status" value="3"/>
</dbReference>
<dbReference type="InterPro" id="IPR004358">
    <property type="entry name" value="Sig_transdc_His_kin-like_C"/>
</dbReference>
<evidence type="ECO:0000256" key="2">
    <source>
        <dbReference type="ARBA" id="ARBA00012438"/>
    </source>
</evidence>
<dbReference type="PROSITE" id="PS01124">
    <property type="entry name" value="HTH_ARAC_FAMILY_2"/>
    <property type="match status" value="1"/>
</dbReference>
<dbReference type="SMART" id="SM00342">
    <property type="entry name" value="HTH_ARAC"/>
    <property type="match status" value="1"/>
</dbReference>
<evidence type="ECO:0000256" key="7">
    <source>
        <dbReference type="ARBA" id="ARBA00022840"/>
    </source>
</evidence>
<evidence type="ECO:0000256" key="14">
    <source>
        <dbReference type="SAM" id="SignalP"/>
    </source>
</evidence>
<feature type="signal peptide" evidence="14">
    <location>
        <begin position="1"/>
        <end position="19"/>
    </location>
</feature>
<dbReference type="InterPro" id="IPR003594">
    <property type="entry name" value="HATPase_dom"/>
</dbReference>
<dbReference type="InterPro" id="IPR036097">
    <property type="entry name" value="HisK_dim/P_sf"/>
</dbReference>
<keyword evidence="13" id="KW-0812">Transmembrane</keyword>
<dbReference type="PANTHER" id="PTHR43547:SF2">
    <property type="entry name" value="HYBRID SIGNAL TRANSDUCTION HISTIDINE KINASE C"/>
    <property type="match status" value="1"/>
</dbReference>
<dbReference type="InterPro" id="IPR018062">
    <property type="entry name" value="HTH_AraC-typ_CS"/>
</dbReference>
<dbReference type="Gene3D" id="2.60.40.10">
    <property type="entry name" value="Immunoglobulins"/>
    <property type="match status" value="1"/>
</dbReference>
<protein>
    <recommendedName>
        <fullName evidence="2">histidine kinase</fullName>
        <ecNumber evidence="2">2.7.13.3</ecNumber>
    </recommendedName>
</protein>
<dbReference type="SUPFAM" id="SSF47384">
    <property type="entry name" value="Homodimeric domain of signal transducing histidine kinase"/>
    <property type="match status" value="1"/>
</dbReference>
<keyword evidence="4" id="KW-0808">Transferase</keyword>
<dbReference type="InterPro" id="IPR001789">
    <property type="entry name" value="Sig_transdc_resp-reg_receiver"/>
</dbReference>
<keyword evidence="8" id="KW-0902">Two-component regulatory system</keyword>
<accession>A0A412GRH7</accession>
<feature type="domain" description="Response regulatory" evidence="17">
    <location>
        <begin position="1227"/>
        <end position="1342"/>
    </location>
</feature>
<dbReference type="PANTHER" id="PTHR43547">
    <property type="entry name" value="TWO-COMPONENT HISTIDINE KINASE"/>
    <property type="match status" value="1"/>
</dbReference>
<dbReference type="FunFam" id="2.60.40.10:FF:000791">
    <property type="entry name" value="Two-component system sensor histidine kinase/response regulator"/>
    <property type="match status" value="1"/>
</dbReference>
<reference evidence="18 19" key="1">
    <citation type="submission" date="2018-08" db="EMBL/GenBank/DDBJ databases">
        <title>A genome reference for cultivated species of the human gut microbiota.</title>
        <authorList>
            <person name="Zou Y."/>
            <person name="Xue W."/>
            <person name="Luo G."/>
        </authorList>
    </citation>
    <scope>NUCLEOTIDE SEQUENCE [LARGE SCALE GENOMIC DNA]</scope>
    <source>
        <strain evidence="18 19">AF24-2</strain>
    </source>
</reference>
<dbReference type="RefSeq" id="WP_118484102.1">
    <property type="nucleotide sequence ID" value="NZ_QRUU01000023.1"/>
</dbReference>
<dbReference type="SUPFAM" id="SSF63829">
    <property type="entry name" value="Calcium-dependent phosphotriesterase"/>
    <property type="match status" value="1"/>
</dbReference>
<comment type="caution">
    <text evidence="18">The sequence shown here is derived from an EMBL/GenBank/DDBJ whole genome shotgun (WGS) entry which is preliminary data.</text>
</comment>
<dbReference type="GO" id="GO:0000155">
    <property type="term" value="F:phosphorelay sensor kinase activity"/>
    <property type="evidence" value="ECO:0007669"/>
    <property type="project" value="InterPro"/>
</dbReference>
<dbReference type="InterPro" id="IPR009057">
    <property type="entry name" value="Homeodomain-like_sf"/>
</dbReference>
<proteinExistence type="predicted"/>
<evidence type="ECO:0000256" key="12">
    <source>
        <dbReference type="PROSITE-ProRule" id="PRU00169"/>
    </source>
</evidence>
<sequence length="1486" mass="169770">MRKFFYILLLLFVSALAQAQMNCTFTHYSQENGLSENSVMDMVQDHDGMIWFATWDGINRFNGYDFKVYKARKENDMRWSSNRVDHLQVDKYGDVWCITYDGKAFRFDKRMEAFTEVTANGAEKDLVITSILPLDNGTVWLLTDKNGGIRVVPDRKTGTLASKVYLSTASKEKGTAIKTVFLDKKNREWLLTKDGLLCIEGNNGKQTPFFVNTHPESGRPNQSFFSAAFVNGHVYFTSNKGRVWKYSLKDETFELKDLGLQDDVISIRELSGGKVIMATRRSGFVVGDAALESLKYYGLKNEFDFSQHPIRSIYVDSHNEVWFEVNKIGTVCHFNPSTEVFKVEQVPVEKEPGDAPKFAVCEDKQGNLWVHPVGGGLSWFDRENNELKPFYNEVGTDAWRFSNKLHAMMLDHQGNLWLGTHSKGLDKVTFFKNEFQLIKPQNCKYDTNANQVRSLCQDSRKQLWIGTRNSKVSVYSLDFQLQGYLTVDGRISLTGTPFRGSAYKIIEDSKKNIWIATKGNGIVQLIPQGSGYKMLHYTYDANDIYSLSHNNVYDLCEDSYGRIWVVTFGGGIDYIEKESDGSVRFINSRNNLKSYPMERCYKARRMLLDKKGMLWVATSNGLLAFSEKFERPDTIDFHLFVCMPNKREVLSCNDIYDILLTHDGRLFFATFGGGLNELKSLDKNGNGLFTSYSAKDGLPTDVLSSLAEDTKGDIWIGSESGLSKMDIVNHHFDNYLKQEIGEELSFEESTAIRAEDGRLLFGTNRGLLCFTPELIRKNSYVPGIVLSGLKIANKDVVPRPESVLPESLNSLSHLYLSHKENTVTLSFAALDMSFPENVKYAYMLDGFDKEWNYVGKQRTATYTNLPKGNYVFRVKSTNGAGIWVENERALRITVKPSFWETPYAYVIYTLGFMLILLVGAYTLFVIYRLKHEVSVEQQVTDMKLRFFTNISHELRTPLTLIEGPLEYILKRSDLSKDVREQLQVVERNTHRMLRLVNQILDFRKIQNHKMKLCIEQIDIVAFVHKIMENFESIAESNKIDFIFETEQPKLKLWVDADKVEKIVFNLLSNAFKYTQPGKTITVFIHENEDTVTVGVQDQGIGISENKKASLFVRFETLLDKNLFNPNSSGIGLSLVKELVEMHHASIHVDSKEGEGSCFSVDFLKGKDHYGENAEFVLSDNVEIIGEASKHSLPVDVETPAVAVPEDKPEAVPAADEADKASVSETKTMLLIEDNLELRFFLRSIFSQRFRIIEAANGVEGLEKAIKYVPDIIISDIMMPEKDGITLVKELREELTTSHIPIVLLTAKTDMDTKLQSLELGADSYITKPFSATYLEARVDNLLARRQKLRQFYCDHLMDINPPKVENEEEEVDVMSQQDRRFLEQLTNFMERNIDNGELVVDDLVHEMAVSRSVFFKKLKSLTGFAPIEFIKEMRVKRAAQLIETGEFNMTQISYMVGINDPRYFSKCFKQRFGMTPTEYREKQKNK</sequence>
<dbReference type="EMBL" id="QRUU01000023">
    <property type="protein sequence ID" value="RGR97380.1"/>
    <property type="molecule type" value="Genomic_DNA"/>
</dbReference>
<dbReference type="Pfam" id="PF02518">
    <property type="entry name" value="HATPase_c"/>
    <property type="match status" value="1"/>
</dbReference>
<dbReference type="InterPro" id="IPR005467">
    <property type="entry name" value="His_kinase_dom"/>
</dbReference>
<keyword evidence="5" id="KW-0547">Nucleotide-binding</keyword>
<evidence type="ECO:0000313" key="19">
    <source>
        <dbReference type="Proteomes" id="UP000285864"/>
    </source>
</evidence>